<dbReference type="Pfam" id="PF12244">
    <property type="entry name" value="DUF3606"/>
    <property type="match status" value="1"/>
</dbReference>
<evidence type="ECO:0000313" key="2">
    <source>
        <dbReference type="Proteomes" id="UP000199317"/>
    </source>
</evidence>
<dbReference type="InterPro" id="IPR022037">
    <property type="entry name" value="DUF3606"/>
</dbReference>
<dbReference type="OrthoDB" id="7030114at2"/>
<dbReference type="AlphaFoldDB" id="A0A1H0RE63"/>
<gene>
    <name evidence="1" type="ORF">SAMN04489708_11025</name>
</gene>
<sequence>MADNLQNRGPQDRSRVNVNEPWEVDYWTKEFGCTETQLRAAVKAVGVMVADVRRHLAK</sequence>
<organism evidence="1 2">
    <name type="scientific">Paracidovorax cattleyae</name>
    <dbReference type="NCBI Taxonomy" id="80868"/>
    <lineage>
        <taxon>Bacteria</taxon>
        <taxon>Pseudomonadati</taxon>
        <taxon>Pseudomonadota</taxon>
        <taxon>Betaproteobacteria</taxon>
        <taxon>Burkholderiales</taxon>
        <taxon>Comamonadaceae</taxon>
        <taxon>Paracidovorax</taxon>
    </lineage>
</organism>
<proteinExistence type="predicted"/>
<keyword evidence="2" id="KW-1185">Reference proteome</keyword>
<dbReference type="RefSeq" id="WP_092834148.1">
    <property type="nucleotide sequence ID" value="NZ_FNJL01000010.1"/>
</dbReference>
<evidence type="ECO:0000313" key="1">
    <source>
        <dbReference type="EMBL" id="SDP27843.1"/>
    </source>
</evidence>
<name>A0A1H0RE63_9BURK</name>
<protein>
    <recommendedName>
        <fullName evidence="3">DUF3606 domain-containing protein</fullName>
    </recommendedName>
</protein>
<evidence type="ECO:0008006" key="3">
    <source>
        <dbReference type="Google" id="ProtNLM"/>
    </source>
</evidence>
<dbReference type="Proteomes" id="UP000199317">
    <property type="component" value="Unassembled WGS sequence"/>
</dbReference>
<accession>A0A1H0RE63</accession>
<dbReference type="EMBL" id="FNJL01000010">
    <property type="protein sequence ID" value="SDP27843.1"/>
    <property type="molecule type" value="Genomic_DNA"/>
</dbReference>
<reference evidence="2" key="1">
    <citation type="submission" date="2016-10" db="EMBL/GenBank/DDBJ databases">
        <authorList>
            <person name="Varghese N."/>
            <person name="Submissions S."/>
        </authorList>
    </citation>
    <scope>NUCLEOTIDE SEQUENCE [LARGE SCALE GENOMIC DNA]</scope>
    <source>
        <strain evidence="2">DSM 17101</strain>
    </source>
</reference>